<evidence type="ECO:0000313" key="4">
    <source>
        <dbReference type="EMBL" id="CAI0411220.1"/>
    </source>
</evidence>
<organism evidence="4 5">
    <name type="scientific">Linum tenue</name>
    <dbReference type="NCBI Taxonomy" id="586396"/>
    <lineage>
        <taxon>Eukaryota</taxon>
        <taxon>Viridiplantae</taxon>
        <taxon>Streptophyta</taxon>
        <taxon>Embryophyta</taxon>
        <taxon>Tracheophyta</taxon>
        <taxon>Spermatophyta</taxon>
        <taxon>Magnoliopsida</taxon>
        <taxon>eudicotyledons</taxon>
        <taxon>Gunneridae</taxon>
        <taxon>Pentapetalae</taxon>
        <taxon>rosids</taxon>
        <taxon>fabids</taxon>
        <taxon>Malpighiales</taxon>
        <taxon>Linaceae</taxon>
        <taxon>Linum</taxon>
    </lineage>
</organism>
<evidence type="ECO:0000256" key="2">
    <source>
        <dbReference type="ARBA" id="ARBA00023002"/>
    </source>
</evidence>
<reference evidence="4" key="1">
    <citation type="submission" date="2022-08" db="EMBL/GenBank/DDBJ databases">
        <authorList>
            <person name="Gutierrez-Valencia J."/>
        </authorList>
    </citation>
    <scope>NUCLEOTIDE SEQUENCE</scope>
</reference>
<evidence type="ECO:0000313" key="5">
    <source>
        <dbReference type="Proteomes" id="UP001154282"/>
    </source>
</evidence>
<dbReference type="GO" id="GO:0016491">
    <property type="term" value="F:oxidoreductase activity"/>
    <property type="evidence" value="ECO:0007669"/>
    <property type="project" value="UniProtKB-KW"/>
</dbReference>
<gene>
    <name evidence="4" type="ORF">LITE_LOCUS15066</name>
</gene>
<dbReference type="Gene3D" id="3.40.50.720">
    <property type="entry name" value="NAD(P)-binding Rossmann-like Domain"/>
    <property type="match status" value="1"/>
</dbReference>
<sequence>MCNARPLYLHKKVTCPIHASILYIPSSSSSTSTSTKPNPLSTLKFLSSNRTTDPILSFFRKIPMATANGHSPPASRWSLHGMTALVTGGTRGIGSATVEELAGLGAKVHTCSRNEPELNECLQQWKAKGFSVSGSVCDVSSASEREKLVHEVASLYNGALNILVSLKFSNYVLASNALVKLNWSGSAYTGEQRWDECQEAHNRVFNGRILETDVR</sequence>
<keyword evidence="2" id="KW-0560">Oxidoreductase</keyword>
<dbReference type="Proteomes" id="UP001154282">
    <property type="component" value="Unassembled WGS sequence"/>
</dbReference>
<dbReference type="InterPro" id="IPR045000">
    <property type="entry name" value="TR"/>
</dbReference>
<proteinExistence type="inferred from homology"/>
<protein>
    <submittedName>
        <fullName evidence="4">Uncharacterized protein</fullName>
    </submittedName>
</protein>
<accession>A0AAV0JPC1</accession>
<dbReference type="InterPro" id="IPR002347">
    <property type="entry name" value="SDR_fam"/>
</dbReference>
<dbReference type="SUPFAM" id="SSF51735">
    <property type="entry name" value="NAD(P)-binding Rossmann-fold domains"/>
    <property type="match status" value="1"/>
</dbReference>
<dbReference type="PANTHER" id="PTHR42898">
    <property type="entry name" value="TROPINONE REDUCTASE"/>
    <property type="match status" value="1"/>
</dbReference>
<evidence type="ECO:0000256" key="1">
    <source>
        <dbReference type="ARBA" id="ARBA00022857"/>
    </source>
</evidence>
<dbReference type="Pfam" id="PF00106">
    <property type="entry name" value="adh_short"/>
    <property type="match status" value="1"/>
</dbReference>
<keyword evidence="5" id="KW-1185">Reference proteome</keyword>
<comment type="caution">
    <text evidence="4">The sequence shown here is derived from an EMBL/GenBank/DDBJ whole genome shotgun (WGS) entry which is preliminary data.</text>
</comment>
<evidence type="ECO:0000256" key="3">
    <source>
        <dbReference type="ARBA" id="ARBA00025714"/>
    </source>
</evidence>
<dbReference type="EMBL" id="CAMGYJ010000005">
    <property type="protein sequence ID" value="CAI0411220.1"/>
    <property type="molecule type" value="Genomic_DNA"/>
</dbReference>
<keyword evidence="1" id="KW-0521">NADP</keyword>
<name>A0AAV0JPC1_9ROSI</name>
<dbReference type="InterPro" id="IPR036291">
    <property type="entry name" value="NAD(P)-bd_dom_sf"/>
</dbReference>
<dbReference type="PANTHER" id="PTHR42898:SF6">
    <property type="entry name" value="NADP-DEPENDENT MANNITOL DEHYDROGENASE"/>
    <property type="match status" value="1"/>
</dbReference>
<dbReference type="AlphaFoldDB" id="A0AAV0JPC1"/>
<comment type="similarity">
    <text evidence="3">Belongs to the short-chain dehydrogenases/reductases (SDR) family. SDR65C subfamily.</text>
</comment>